<evidence type="ECO:0000313" key="6">
    <source>
        <dbReference type="Proteomes" id="UP000794436"/>
    </source>
</evidence>
<dbReference type="InterPro" id="IPR009060">
    <property type="entry name" value="UBA-like_sf"/>
</dbReference>
<sequence>MSDVPFFVPAADVHAHVVIAPSALSASHGHPPSSDSRVEARATEDGNVSKSKLRKPVHELQRLIPLQTTQKDDVAKTQWLRGRRDVHVKPIQSTTTARGLVDVELNDEKRIYGHENSKPTRRKRRLSATSTLDPLKHIKDQQTHAQAQEMALAKALEMKMDRVGGRIPVQFLLERQHKAVAERVVLHAMCKVLSGHYRRVLHIAFRYWTRRTLILRVLEDHERQEIVLCSPELRWTNETSDEGGEFGNGRHTSDGGPVSTAAAISEKYEWLTYSKALVQRENHALTEQAEKARQEKLLAIRVQQEAILRDAFDRYDADHSGSIDRTEFKSMFKEELCQPLSDEQVTEAMAAMDKSGNGLIEFDELLAWFVEEQLNQQEAGPVNESTSLALLKEALRGKRQMRRYKEKLNEFLPHLSSGEAKADEPPSVVRQRVRGFPAVECLEHSDFARKRKVFYRFVHEICNLDWIYEDEAVIPVTNAMEVFDQVFLPRWNGGQLTYDFYFDDESFEFEGEMWYRRWDSATKKYYFYTTRKKTRTVAIESHKKQKRKKSKSDAHVQVIEETVEVREAIDPRRKEMLLELARAAFTRADADNSGYIDTEEFHRMLNNELCEPVSKSKARQVMKQLDADGSGKIDFNEFFQWYATEKCQDYPVTAKMERARALLKTKQRAKASARAAVDASVAGSTKLKEVIDRKMKEHQLARDCKGASAELITLLEEGFPKGLAEKALALHNQDVVFARQWLQEKHQEEQRERETAARERANRKAQAKKDARTRSLTRRQKIVAMRKQVKLVLLGPSKKEAHTARVDQALMNLDREIKLVERQMTTKFR</sequence>
<evidence type="ECO:0000256" key="1">
    <source>
        <dbReference type="ARBA" id="ARBA00022737"/>
    </source>
</evidence>
<dbReference type="EMBL" id="SPLM01000072">
    <property type="protein sequence ID" value="TMW63729.1"/>
    <property type="molecule type" value="Genomic_DNA"/>
</dbReference>
<reference evidence="5" key="1">
    <citation type="submission" date="2019-03" db="EMBL/GenBank/DDBJ databases">
        <title>Long read genome sequence of the mycoparasitic Pythium oligandrum ATCC 38472 isolated from sugarbeet rhizosphere.</title>
        <authorList>
            <person name="Gaulin E."/>
        </authorList>
    </citation>
    <scope>NUCLEOTIDE SEQUENCE</scope>
    <source>
        <strain evidence="5">ATCC 38472_TT</strain>
    </source>
</reference>
<protein>
    <recommendedName>
        <fullName evidence="4">EF-hand domain-containing protein</fullName>
    </recommendedName>
</protein>
<feature type="domain" description="EF-hand" evidence="4">
    <location>
        <begin position="576"/>
        <end position="611"/>
    </location>
</feature>
<evidence type="ECO:0000256" key="2">
    <source>
        <dbReference type="ARBA" id="ARBA00022837"/>
    </source>
</evidence>
<feature type="domain" description="EF-hand" evidence="4">
    <location>
        <begin position="613"/>
        <end position="648"/>
    </location>
</feature>
<feature type="region of interest" description="Disordered" evidence="3">
    <location>
        <begin position="747"/>
        <end position="778"/>
    </location>
</feature>
<keyword evidence="6" id="KW-1185">Reference proteome</keyword>
<dbReference type="Proteomes" id="UP000794436">
    <property type="component" value="Unassembled WGS sequence"/>
</dbReference>
<keyword evidence="1" id="KW-0677">Repeat</keyword>
<dbReference type="InterPro" id="IPR050145">
    <property type="entry name" value="Centrin_CML-like"/>
</dbReference>
<dbReference type="InterPro" id="IPR011992">
    <property type="entry name" value="EF-hand-dom_pair"/>
</dbReference>
<dbReference type="Gene3D" id="1.10.238.10">
    <property type="entry name" value="EF-hand"/>
    <property type="match status" value="2"/>
</dbReference>
<dbReference type="SUPFAM" id="SSF47473">
    <property type="entry name" value="EF-hand"/>
    <property type="match status" value="1"/>
</dbReference>
<dbReference type="SMART" id="SM00054">
    <property type="entry name" value="EFh"/>
    <property type="match status" value="4"/>
</dbReference>
<dbReference type="CDD" id="cd00051">
    <property type="entry name" value="EFh"/>
    <property type="match status" value="2"/>
</dbReference>
<evidence type="ECO:0000259" key="4">
    <source>
        <dbReference type="PROSITE" id="PS50222"/>
    </source>
</evidence>
<comment type="caution">
    <text evidence="5">The sequence shown here is derived from an EMBL/GenBank/DDBJ whole genome shotgun (WGS) entry which is preliminary data.</text>
</comment>
<accession>A0A8K1CHL3</accession>
<dbReference type="InterPro" id="IPR018247">
    <property type="entry name" value="EF_Hand_1_Ca_BS"/>
</dbReference>
<dbReference type="AlphaFoldDB" id="A0A8K1CHL3"/>
<dbReference type="OrthoDB" id="26525at2759"/>
<dbReference type="PROSITE" id="PS50222">
    <property type="entry name" value="EF_HAND_2"/>
    <property type="match status" value="4"/>
</dbReference>
<keyword evidence="2" id="KW-0106">Calcium</keyword>
<dbReference type="Pfam" id="PF13499">
    <property type="entry name" value="EF-hand_7"/>
    <property type="match status" value="2"/>
</dbReference>
<feature type="region of interest" description="Disordered" evidence="3">
    <location>
        <begin position="24"/>
        <end position="52"/>
    </location>
</feature>
<dbReference type="PROSITE" id="PS00018">
    <property type="entry name" value="EF_HAND_1"/>
    <property type="match status" value="4"/>
</dbReference>
<dbReference type="InterPro" id="IPR002048">
    <property type="entry name" value="EF_hand_dom"/>
</dbReference>
<feature type="domain" description="EF-hand" evidence="4">
    <location>
        <begin position="303"/>
        <end position="338"/>
    </location>
</feature>
<evidence type="ECO:0000256" key="3">
    <source>
        <dbReference type="SAM" id="MobiDB-lite"/>
    </source>
</evidence>
<evidence type="ECO:0000313" key="5">
    <source>
        <dbReference type="EMBL" id="TMW63729.1"/>
    </source>
</evidence>
<proteinExistence type="predicted"/>
<dbReference type="SUPFAM" id="SSF46934">
    <property type="entry name" value="UBA-like"/>
    <property type="match status" value="1"/>
</dbReference>
<gene>
    <name evidence="5" type="ORF">Poli38472_002670</name>
</gene>
<dbReference type="PANTHER" id="PTHR23050">
    <property type="entry name" value="CALCIUM BINDING PROTEIN"/>
    <property type="match status" value="1"/>
</dbReference>
<feature type="domain" description="EF-hand" evidence="4">
    <location>
        <begin position="340"/>
        <end position="375"/>
    </location>
</feature>
<dbReference type="GO" id="GO:0005509">
    <property type="term" value="F:calcium ion binding"/>
    <property type="evidence" value="ECO:0007669"/>
    <property type="project" value="InterPro"/>
</dbReference>
<name>A0A8K1CHL3_PYTOL</name>
<feature type="compositionally biased region" description="Basic and acidic residues" evidence="3">
    <location>
        <begin position="747"/>
        <end position="773"/>
    </location>
</feature>
<organism evidence="5 6">
    <name type="scientific">Pythium oligandrum</name>
    <name type="common">Mycoparasitic fungus</name>
    <dbReference type="NCBI Taxonomy" id="41045"/>
    <lineage>
        <taxon>Eukaryota</taxon>
        <taxon>Sar</taxon>
        <taxon>Stramenopiles</taxon>
        <taxon>Oomycota</taxon>
        <taxon>Peronosporomycetes</taxon>
        <taxon>Pythiales</taxon>
        <taxon>Pythiaceae</taxon>
        <taxon>Pythium</taxon>
    </lineage>
</organism>